<evidence type="ECO:0000313" key="4">
    <source>
        <dbReference type="Proteomes" id="UP000294597"/>
    </source>
</evidence>
<evidence type="ECO:0000259" key="2">
    <source>
        <dbReference type="SMART" id="SM00014"/>
    </source>
</evidence>
<dbReference type="Pfam" id="PF01569">
    <property type="entry name" value="PAP2"/>
    <property type="match status" value="1"/>
</dbReference>
<gene>
    <name evidence="3" type="ORF">E0F98_06490</name>
</gene>
<dbReference type="AlphaFoldDB" id="A0A4R5D1S0"/>
<keyword evidence="1" id="KW-0472">Membrane</keyword>
<keyword evidence="1" id="KW-0812">Transmembrane</keyword>
<name>A0A4R5D1S0_9FLAO</name>
<dbReference type="Proteomes" id="UP000294597">
    <property type="component" value="Unassembled WGS sequence"/>
</dbReference>
<feature type="domain" description="Phosphatidic acid phosphatase type 2/haloperoxidase" evidence="2">
    <location>
        <begin position="60"/>
        <end position="177"/>
    </location>
</feature>
<feature type="transmembrane region" description="Helical" evidence="1">
    <location>
        <begin position="162"/>
        <end position="180"/>
    </location>
</feature>
<feature type="transmembrane region" description="Helical" evidence="1">
    <location>
        <begin position="57"/>
        <end position="78"/>
    </location>
</feature>
<dbReference type="PANTHER" id="PTHR14969:SF13">
    <property type="entry name" value="AT30094P"/>
    <property type="match status" value="1"/>
</dbReference>
<reference evidence="3 4" key="1">
    <citation type="submission" date="2019-03" db="EMBL/GenBank/DDBJ databases">
        <title>Flavobacterium TSA-D2 sp. nov., isolated from arctic soil.</title>
        <authorList>
            <person name="Chaudhary D.K."/>
        </authorList>
    </citation>
    <scope>NUCLEOTIDE SEQUENCE [LARGE SCALE GENOMIC DNA]</scope>
    <source>
        <strain evidence="3 4">TSA-D2</strain>
    </source>
</reference>
<evidence type="ECO:0000256" key="1">
    <source>
        <dbReference type="SAM" id="Phobius"/>
    </source>
</evidence>
<feature type="transmembrane region" description="Helical" evidence="1">
    <location>
        <begin position="135"/>
        <end position="156"/>
    </location>
</feature>
<evidence type="ECO:0000313" key="3">
    <source>
        <dbReference type="EMBL" id="TDE04984.1"/>
    </source>
</evidence>
<keyword evidence="4" id="KW-1185">Reference proteome</keyword>
<feature type="transmembrane region" description="Helical" evidence="1">
    <location>
        <begin position="108"/>
        <end position="128"/>
    </location>
</feature>
<accession>A0A4R5D1S0</accession>
<comment type="caution">
    <text evidence="3">The sequence shown here is derived from an EMBL/GenBank/DDBJ whole genome shotgun (WGS) entry which is preliminary data.</text>
</comment>
<protein>
    <submittedName>
        <fullName evidence="3">Phosphatase PAP2 family protein</fullName>
    </submittedName>
</protein>
<dbReference type="EMBL" id="SMFO01000003">
    <property type="protein sequence ID" value="TDE04984.1"/>
    <property type="molecule type" value="Genomic_DNA"/>
</dbReference>
<dbReference type="InterPro" id="IPR036938">
    <property type="entry name" value="PAP2/HPO_sf"/>
</dbReference>
<dbReference type="Gene3D" id="1.20.144.10">
    <property type="entry name" value="Phosphatidic acid phosphatase type 2/haloperoxidase"/>
    <property type="match status" value="1"/>
</dbReference>
<dbReference type="InterPro" id="IPR000326">
    <property type="entry name" value="PAP2/HPO"/>
</dbReference>
<keyword evidence="1" id="KW-1133">Transmembrane helix</keyword>
<dbReference type="SUPFAM" id="SSF48317">
    <property type="entry name" value="Acid phosphatase/Vanadium-dependent haloperoxidase"/>
    <property type="match status" value="1"/>
</dbReference>
<organism evidence="3 4">
    <name type="scientific">Flavobacterium hiemivividum</name>
    <dbReference type="NCBI Taxonomy" id="2541734"/>
    <lineage>
        <taxon>Bacteria</taxon>
        <taxon>Pseudomonadati</taxon>
        <taxon>Bacteroidota</taxon>
        <taxon>Flavobacteriia</taxon>
        <taxon>Flavobacteriales</taxon>
        <taxon>Flavobacteriaceae</taxon>
        <taxon>Flavobacterium</taxon>
    </lineage>
</organism>
<dbReference type="SMART" id="SM00014">
    <property type="entry name" value="acidPPc"/>
    <property type="match status" value="1"/>
</dbReference>
<feature type="transmembrane region" description="Helical" evidence="1">
    <location>
        <begin position="27"/>
        <end position="50"/>
    </location>
</feature>
<dbReference type="PANTHER" id="PTHR14969">
    <property type="entry name" value="SPHINGOSINE-1-PHOSPHATE PHOSPHOHYDROLASE"/>
    <property type="match status" value="1"/>
</dbReference>
<proteinExistence type="predicted"/>
<dbReference type="RefSeq" id="WP_132109804.1">
    <property type="nucleotide sequence ID" value="NZ_SMFO01000003.1"/>
</dbReference>
<sequence>MLEFIKQIDIHILLWLNGSHNEFWDDIMWFASGKYTWLPFYALLILLLVLKFKRDAILMILLIALLITISDQLASGIFKPLFERLRPSHNPELEGQLHFVNNYRGGKFGFTSSHAANVFALAFYLTLLVGTKLKWLPFVLIPWAIFVSVSRVYLGVHYLSDILVPAILSIPIAWIVALLYNRYNPKLIKKYTYDVPKNN</sequence>